<feature type="domain" description="Metallo-beta-lactamase" evidence="5">
    <location>
        <begin position="31"/>
        <end position="204"/>
    </location>
</feature>
<comment type="cofactor">
    <cofactor evidence="1">
        <name>Zn(2+)</name>
        <dbReference type="ChEBI" id="CHEBI:29105"/>
    </cofactor>
</comment>
<accession>A0A2G6KF21</accession>
<dbReference type="PANTHER" id="PTHR46233">
    <property type="entry name" value="HYDROXYACYLGLUTATHIONE HYDROLASE GLOC"/>
    <property type="match status" value="1"/>
</dbReference>
<name>A0A2G6KF21_9ACTN</name>
<dbReference type="InterPro" id="IPR001279">
    <property type="entry name" value="Metallo-B-lactamas"/>
</dbReference>
<dbReference type="GO" id="GO:0016787">
    <property type="term" value="F:hydrolase activity"/>
    <property type="evidence" value="ECO:0007669"/>
    <property type="project" value="UniProtKB-KW"/>
</dbReference>
<dbReference type="Proteomes" id="UP000230914">
    <property type="component" value="Unassembled WGS sequence"/>
</dbReference>
<evidence type="ECO:0000313" key="6">
    <source>
        <dbReference type="EMBL" id="PIE33990.1"/>
    </source>
</evidence>
<reference evidence="6 7" key="1">
    <citation type="submission" date="2017-10" db="EMBL/GenBank/DDBJ databases">
        <title>Novel microbial diversity and functional potential in the marine mammal oral microbiome.</title>
        <authorList>
            <person name="Dudek N.K."/>
            <person name="Sun C.L."/>
            <person name="Burstein D."/>
            <person name="Kantor R.S."/>
            <person name="Aliaga Goltsman D.S."/>
            <person name="Bik E.M."/>
            <person name="Thomas B.C."/>
            <person name="Banfield J.F."/>
            <person name="Relman D.A."/>
        </authorList>
    </citation>
    <scope>NUCLEOTIDE SEQUENCE [LARGE SCALE GENOMIC DNA]</scope>
    <source>
        <strain evidence="6">DOLJORAL78_61_10</strain>
    </source>
</reference>
<dbReference type="InterPro" id="IPR036866">
    <property type="entry name" value="RibonucZ/Hydroxyglut_hydro"/>
</dbReference>
<organism evidence="6 7">
    <name type="scientific">Ilumatobacter coccineus</name>
    <dbReference type="NCBI Taxonomy" id="467094"/>
    <lineage>
        <taxon>Bacteria</taxon>
        <taxon>Bacillati</taxon>
        <taxon>Actinomycetota</taxon>
        <taxon>Acidimicrobiia</taxon>
        <taxon>Acidimicrobiales</taxon>
        <taxon>Ilumatobacteraceae</taxon>
        <taxon>Ilumatobacter</taxon>
    </lineage>
</organism>
<dbReference type="InterPro" id="IPR051453">
    <property type="entry name" value="MBL_Glyoxalase_II"/>
</dbReference>
<dbReference type="SUPFAM" id="SSF56281">
    <property type="entry name" value="Metallo-hydrolase/oxidoreductase"/>
    <property type="match status" value="1"/>
</dbReference>
<keyword evidence="4" id="KW-0862">Zinc</keyword>
<evidence type="ECO:0000256" key="4">
    <source>
        <dbReference type="ARBA" id="ARBA00022833"/>
    </source>
</evidence>
<dbReference type="Pfam" id="PF00753">
    <property type="entry name" value="Lactamase_B"/>
    <property type="match status" value="1"/>
</dbReference>
<dbReference type="SMART" id="SM00849">
    <property type="entry name" value="Lactamase_B"/>
    <property type="match status" value="1"/>
</dbReference>
<evidence type="ECO:0000256" key="3">
    <source>
        <dbReference type="ARBA" id="ARBA00022801"/>
    </source>
</evidence>
<dbReference type="GO" id="GO:0046872">
    <property type="term" value="F:metal ion binding"/>
    <property type="evidence" value="ECO:0007669"/>
    <property type="project" value="UniProtKB-KW"/>
</dbReference>
<keyword evidence="2" id="KW-0479">Metal-binding</keyword>
<sequence length="229" mass="24439">MAHLNDDRLYFRQLLSGIDFATDDPIAVQMVNFVYAIGDRQTGECLVVDPAYDPAGLIEAVGADGMTITGVLATHYHADHIGGSVFGFEIAGIAELLNHVSCPIHTQADEIPWIERTTGVSDLIGHASGDIVTVGTIDIRLVHTPGHTPGSQCFFVDDKLVAGDTLFLDGCGRTDLPGADPDQMVESLRRLSTVDDEVILYPGHRYSPAGHAPMGEVKRSNAVFAALGS</sequence>
<evidence type="ECO:0000256" key="2">
    <source>
        <dbReference type="ARBA" id="ARBA00022723"/>
    </source>
</evidence>
<dbReference type="EMBL" id="PDSL01000023">
    <property type="protein sequence ID" value="PIE33990.1"/>
    <property type="molecule type" value="Genomic_DNA"/>
</dbReference>
<evidence type="ECO:0000256" key="1">
    <source>
        <dbReference type="ARBA" id="ARBA00001947"/>
    </source>
</evidence>
<dbReference type="Gene3D" id="3.60.15.10">
    <property type="entry name" value="Ribonuclease Z/Hydroxyacylglutathione hydrolase-like"/>
    <property type="match status" value="1"/>
</dbReference>
<evidence type="ECO:0000313" key="7">
    <source>
        <dbReference type="Proteomes" id="UP000230914"/>
    </source>
</evidence>
<proteinExistence type="predicted"/>
<protein>
    <submittedName>
        <fullName evidence="6">MBL fold metallo-hydrolase</fullName>
    </submittedName>
</protein>
<gene>
    <name evidence="6" type="ORF">CSA55_01620</name>
</gene>
<evidence type="ECO:0000259" key="5">
    <source>
        <dbReference type="SMART" id="SM00849"/>
    </source>
</evidence>
<dbReference type="AlphaFoldDB" id="A0A2G6KF21"/>
<comment type="caution">
    <text evidence="6">The sequence shown here is derived from an EMBL/GenBank/DDBJ whole genome shotgun (WGS) entry which is preliminary data.</text>
</comment>
<keyword evidence="3 6" id="KW-0378">Hydrolase</keyword>
<dbReference type="PANTHER" id="PTHR46233:SF3">
    <property type="entry name" value="HYDROXYACYLGLUTATHIONE HYDROLASE GLOC"/>
    <property type="match status" value="1"/>
</dbReference>